<feature type="compositionally biased region" description="Polar residues" evidence="5">
    <location>
        <begin position="771"/>
        <end position="781"/>
    </location>
</feature>
<evidence type="ECO:0000256" key="4">
    <source>
        <dbReference type="ARBA" id="ARBA00022842"/>
    </source>
</evidence>
<evidence type="ECO:0000256" key="2">
    <source>
        <dbReference type="ARBA" id="ARBA00012388"/>
    </source>
</evidence>
<accession>A0AAN6ER48</accession>
<organism evidence="8 9">
    <name type="scientific">Exophiala dermatitidis</name>
    <name type="common">Black yeast-like fungus</name>
    <name type="synonym">Wangiella dermatitidis</name>
    <dbReference type="NCBI Taxonomy" id="5970"/>
    <lineage>
        <taxon>Eukaryota</taxon>
        <taxon>Fungi</taxon>
        <taxon>Dikarya</taxon>
        <taxon>Ascomycota</taxon>
        <taxon>Pezizomycotina</taxon>
        <taxon>Eurotiomycetes</taxon>
        <taxon>Chaetothyriomycetidae</taxon>
        <taxon>Chaetothyriales</taxon>
        <taxon>Herpotrichiellaceae</taxon>
        <taxon>Exophiala</taxon>
    </lineage>
</organism>
<dbReference type="PANTHER" id="PTHR23092:SF15">
    <property type="entry name" value="INACTIVE NON-CANONICAL POLY(A) RNA POLYMERASE PROTEIN TRF4-2-RELATED"/>
    <property type="match status" value="1"/>
</dbReference>
<dbReference type="GO" id="GO:0031499">
    <property type="term" value="C:TRAMP complex"/>
    <property type="evidence" value="ECO:0007669"/>
    <property type="project" value="TreeGrafter"/>
</dbReference>
<dbReference type="GO" id="GO:0010605">
    <property type="term" value="P:negative regulation of macromolecule metabolic process"/>
    <property type="evidence" value="ECO:0007669"/>
    <property type="project" value="UniProtKB-ARBA"/>
</dbReference>
<feature type="compositionally biased region" description="Basic and acidic residues" evidence="5">
    <location>
        <begin position="15"/>
        <end position="28"/>
    </location>
</feature>
<dbReference type="GO" id="GO:1990817">
    <property type="term" value="F:poly(A) RNA polymerase activity"/>
    <property type="evidence" value="ECO:0007669"/>
    <property type="project" value="UniProtKB-EC"/>
</dbReference>
<feature type="compositionally biased region" description="Pro residues" evidence="5">
    <location>
        <begin position="257"/>
        <end position="286"/>
    </location>
</feature>
<dbReference type="Gene3D" id="3.30.460.10">
    <property type="entry name" value="Beta Polymerase, domain 2"/>
    <property type="match status" value="1"/>
</dbReference>
<dbReference type="GO" id="GO:0046872">
    <property type="term" value="F:metal ion binding"/>
    <property type="evidence" value="ECO:0007669"/>
    <property type="project" value="UniProtKB-KW"/>
</dbReference>
<feature type="compositionally biased region" description="Polar residues" evidence="5">
    <location>
        <begin position="735"/>
        <end position="748"/>
    </location>
</feature>
<dbReference type="SUPFAM" id="SSF81631">
    <property type="entry name" value="PAP/OAS1 substrate-binding domain"/>
    <property type="match status" value="1"/>
</dbReference>
<dbReference type="GO" id="GO:0003729">
    <property type="term" value="F:mRNA binding"/>
    <property type="evidence" value="ECO:0007669"/>
    <property type="project" value="TreeGrafter"/>
</dbReference>
<dbReference type="InterPro" id="IPR054708">
    <property type="entry name" value="MTPAP-like_central"/>
</dbReference>
<evidence type="ECO:0000313" key="8">
    <source>
        <dbReference type="EMBL" id="KAJ8988796.1"/>
    </source>
</evidence>
<proteinExistence type="inferred from homology"/>
<keyword evidence="3" id="KW-0479">Metal-binding</keyword>
<dbReference type="Gene3D" id="1.10.1410.10">
    <property type="match status" value="1"/>
</dbReference>
<feature type="region of interest" description="Disordered" evidence="5">
    <location>
        <begin position="695"/>
        <end position="811"/>
    </location>
</feature>
<dbReference type="InterPro" id="IPR002058">
    <property type="entry name" value="PAP_assoc"/>
</dbReference>
<keyword evidence="4" id="KW-0460">Magnesium</keyword>
<dbReference type="GO" id="GO:0031123">
    <property type="term" value="P:RNA 3'-end processing"/>
    <property type="evidence" value="ECO:0007669"/>
    <property type="project" value="TreeGrafter"/>
</dbReference>
<feature type="compositionally biased region" description="Low complexity" evidence="5">
    <location>
        <begin position="801"/>
        <end position="811"/>
    </location>
</feature>
<dbReference type="SUPFAM" id="SSF81301">
    <property type="entry name" value="Nucleotidyltransferase"/>
    <property type="match status" value="1"/>
</dbReference>
<dbReference type="EC" id="2.7.7.19" evidence="2"/>
<dbReference type="InterPro" id="IPR045862">
    <property type="entry name" value="Trf4-like"/>
</dbReference>
<protein>
    <recommendedName>
        <fullName evidence="2">polynucleotide adenylyltransferase</fullName>
        <ecNumber evidence="2">2.7.7.19</ecNumber>
    </recommendedName>
</protein>
<dbReference type="GO" id="GO:0005730">
    <property type="term" value="C:nucleolus"/>
    <property type="evidence" value="ECO:0007669"/>
    <property type="project" value="TreeGrafter"/>
</dbReference>
<feature type="compositionally biased region" description="Basic and acidic residues" evidence="5">
    <location>
        <begin position="75"/>
        <end position="85"/>
    </location>
</feature>
<evidence type="ECO:0000256" key="3">
    <source>
        <dbReference type="ARBA" id="ARBA00022723"/>
    </source>
</evidence>
<dbReference type="AlphaFoldDB" id="A0AAN6ER48"/>
<comment type="similarity">
    <text evidence="1">Belongs to the DNA polymerase type-B-like family.</text>
</comment>
<evidence type="ECO:0000313" key="9">
    <source>
        <dbReference type="Proteomes" id="UP001161757"/>
    </source>
</evidence>
<comment type="caution">
    <text evidence="8">The sequence shown here is derived from an EMBL/GenBank/DDBJ whole genome shotgun (WGS) entry which is preliminary data.</text>
</comment>
<dbReference type="Pfam" id="PF22600">
    <property type="entry name" value="MTPAP-like_central"/>
    <property type="match status" value="1"/>
</dbReference>
<evidence type="ECO:0000256" key="5">
    <source>
        <dbReference type="SAM" id="MobiDB-lite"/>
    </source>
</evidence>
<dbReference type="PANTHER" id="PTHR23092">
    <property type="entry name" value="POLY(A) RNA POLYMERASE"/>
    <property type="match status" value="1"/>
</dbReference>
<dbReference type="GO" id="GO:0043634">
    <property type="term" value="P:polyadenylation-dependent ncRNA catabolic process"/>
    <property type="evidence" value="ECO:0007669"/>
    <property type="project" value="TreeGrafter"/>
</dbReference>
<evidence type="ECO:0000259" key="6">
    <source>
        <dbReference type="Pfam" id="PF03828"/>
    </source>
</evidence>
<dbReference type="Proteomes" id="UP001161757">
    <property type="component" value="Unassembled WGS sequence"/>
</dbReference>
<feature type="compositionally biased region" description="Pro residues" evidence="5">
    <location>
        <begin position="234"/>
        <end position="247"/>
    </location>
</feature>
<evidence type="ECO:0000259" key="7">
    <source>
        <dbReference type="Pfam" id="PF22600"/>
    </source>
</evidence>
<feature type="compositionally biased region" description="Acidic residues" evidence="5">
    <location>
        <begin position="129"/>
        <end position="145"/>
    </location>
</feature>
<feature type="domain" description="Poly(A) RNA polymerase mitochondrial-like central palm" evidence="7">
    <location>
        <begin position="368"/>
        <end position="505"/>
    </location>
</feature>
<sequence>MDSYRPGGDARRHHSDIDSYRPSRREDNDAPSLWRPGAPTGSNEMYHFQGNNRDQGDRNEYSYRPQPRPGFSRNDAQRRDRDRNRPPLARPFPPRTAANRPLFRLQHDEKEASSFRDRGSDSKFRNLDEMTDSDEEAMALSEDEEHERNTKRARTGEPATTVDPSPAPKWSNPDPYTALPPPATTEGTAKRTDVLKLIRKARIESSRNPGLVASADDFISFEADEPHAEDSGPILPPPESPPPPPSDSIPLPSSDSIPPPPSEPIPPPPSDSIPLPPPDSIPPTPLDSPQDRSVDVEVAEESAAVPEDKVLGKRKRGQTIGSQSPGRASRNKASGDVMVQQRWAVVQGVNPAPWLTASDGTDIPGIALHKEIIDFYHWIKPKAYEQQVRDSVFQRLSSDLQKCMPGELKAFGSYAAGLYLPTGDMDLVYFTRGYRRGQLPTKDEGRRLLSIFAKFLRTKNMAKPGSVITIPFAKVPIIKFVDRISGLKVDLCFDNDSGVAAVETFQKWKKEYPAMPIIVAIVKQFLMIRGLNDVATGGLGGFSTICLVTSLLQHMPPTKQRLNLGEVLLEFFNLYGNVFDKNSVGIRLDPPAYVDKSSYMPYAFKDKDGRLTIVDPNRPDNNISGGTRLIDNIMACFSSAHRTLLDQLNEYEQRVLHGQPQSLLECLIGGNFTLYETQRQTLLNLSTASTNVPLATAGHLPPPHPLVVNAAVPGPKKGKNKPSGGAQKESDTKDAPSSSESLQTPTSKKLSKGERRANRLRRLRPELASSIGKTISRQQAVTLGGYKTPEAMERDLQSREAASQKAAAKAK</sequence>
<feature type="domain" description="PAP-associated" evidence="6">
    <location>
        <begin position="563"/>
        <end position="621"/>
    </location>
</feature>
<dbReference type="InterPro" id="IPR043519">
    <property type="entry name" value="NT_sf"/>
</dbReference>
<reference evidence="8" key="1">
    <citation type="submission" date="2023-01" db="EMBL/GenBank/DDBJ databases">
        <title>Exophiala dermititidis isolated from Cystic Fibrosis Patient.</title>
        <authorList>
            <person name="Kurbessoian T."/>
            <person name="Crocker A."/>
            <person name="Murante D."/>
            <person name="Hogan D.A."/>
            <person name="Stajich J.E."/>
        </authorList>
    </citation>
    <scope>NUCLEOTIDE SEQUENCE</scope>
    <source>
        <strain evidence="8">Ex8</strain>
    </source>
</reference>
<dbReference type="EMBL" id="JAJGCB010000016">
    <property type="protein sequence ID" value="KAJ8988796.1"/>
    <property type="molecule type" value="Genomic_DNA"/>
</dbReference>
<feature type="compositionally biased region" description="Basic and acidic residues" evidence="5">
    <location>
        <begin position="105"/>
        <end position="128"/>
    </location>
</feature>
<feature type="compositionally biased region" description="Basic and acidic residues" evidence="5">
    <location>
        <begin position="188"/>
        <end position="205"/>
    </location>
</feature>
<dbReference type="Pfam" id="PF03828">
    <property type="entry name" value="PAP_assoc"/>
    <property type="match status" value="1"/>
</dbReference>
<feature type="region of interest" description="Disordered" evidence="5">
    <location>
        <begin position="1"/>
        <end position="333"/>
    </location>
</feature>
<gene>
    <name evidence="8" type="ORF">HRR80_007002</name>
</gene>
<dbReference type="CDD" id="cd05402">
    <property type="entry name" value="NT_PAP_TUTase"/>
    <property type="match status" value="1"/>
</dbReference>
<evidence type="ECO:0000256" key="1">
    <source>
        <dbReference type="ARBA" id="ARBA00008593"/>
    </source>
</evidence>
<name>A0AAN6ER48_EXODE</name>